<feature type="compositionally biased region" description="Pro residues" evidence="1">
    <location>
        <begin position="21"/>
        <end position="33"/>
    </location>
</feature>
<dbReference type="Proteomes" id="UP001558713">
    <property type="component" value="Unassembled WGS sequence"/>
</dbReference>
<sequence>MIWYPPVSLVPLSSATHVVTPPAPPLSSDPSPPTNAAAEESSPTSPTRSSTSVSSSHTTDGPHSSPPSGPSTAQHASDLNLSPEAHCETSSSEAHSHSPSTVRVTATSNTNCATSYTTNVPPVADQPQPGNNNPPENRHPMATRSKSDITKPITRYGYAASLVSSTHVIPKTVAQALKDPRWRKAMCDEIDAQFQNHTWTLEPLTSARHVVGSKWVFTIKYSPDG</sequence>
<gene>
    <name evidence="2" type="ORF">V5N11_016550</name>
</gene>
<feature type="compositionally biased region" description="Low complexity" evidence="1">
    <location>
        <begin position="88"/>
        <end position="101"/>
    </location>
</feature>
<feature type="compositionally biased region" description="Low complexity" evidence="1">
    <location>
        <begin position="41"/>
        <end position="63"/>
    </location>
</feature>
<evidence type="ECO:0000313" key="3">
    <source>
        <dbReference type="Proteomes" id="UP001558713"/>
    </source>
</evidence>
<feature type="region of interest" description="Disordered" evidence="1">
    <location>
        <begin position="16"/>
        <end position="147"/>
    </location>
</feature>
<name>A0ABD1AC52_CARAN</name>
<dbReference type="AlphaFoldDB" id="A0ABD1AC52"/>
<protein>
    <submittedName>
        <fullName evidence="2">Retrovirus-related Pol polyprotein from transposon RE1</fullName>
    </submittedName>
</protein>
<keyword evidence="3" id="KW-1185">Reference proteome</keyword>
<dbReference type="EMBL" id="JBANAX010000587">
    <property type="protein sequence ID" value="KAL1201539.1"/>
    <property type="molecule type" value="Genomic_DNA"/>
</dbReference>
<reference evidence="2 3" key="1">
    <citation type="submission" date="2024-04" db="EMBL/GenBank/DDBJ databases">
        <title>Genome assembly C_amara_ONT_v2.</title>
        <authorList>
            <person name="Yant L."/>
            <person name="Moore C."/>
            <person name="Slenker M."/>
        </authorList>
    </citation>
    <scope>NUCLEOTIDE SEQUENCE [LARGE SCALE GENOMIC DNA]</scope>
    <source>
        <tissue evidence="2">Leaf</tissue>
    </source>
</reference>
<organism evidence="2 3">
    <name type="scientific">Cardamine amara subsp. amara</name>
    <dbReference type="NCBI Taxonomy" id="228776"/>
    <lineage>
        <taxon>Eukaryota</taxon>
        <taxon>Viridiplantae</taxon>
        <taxon>Streptophyta</taxon>
        <taxon>Embryophyta</taxon>
        <taxon>Tracheophyta</taxon>
        <taxon>Spermatophyta</taxon>
        <taxon>Magnoliopsida</taxon>
        <taxon>eudicotyledons</taxon>
        <taxon>Gunneridae</taxon>
        <taxon>Pentapetalae</taxon>
        <taxon>rosids</taxon>
        <taxon>malvids</taxon>
        <taxon>Brassicales</taxon>
        <taxon>Brassicaceae</taxon>
        <taxon>Cardamineae</taxon>
        <taxon>Cardamine</taxon>
    </lineage>
</organism>
<evidence type="ECO:0000313" key="2">
    <source>
        <dbReference type="EMBL" id="KAL1201539.1"/>
    </source>
</evidence>
<comment type="caution">
    <text evidence="2">The sequence shown here is derived from an EMBL/GenBank/DDBJ whole genome shotgun (WGS) entry which is preliminary data.</text>
</comment>
<accession>A0ABD1AC52</accession>
<feature type="compositionally biased region" description="Low complexity" evidence="1">
    <location>
        <begin position="126"/>
        <end position="135"/>
    </location>
</feature>
<feature type="compositionally biased region" description="Polar residues" evidence="1">
    <location>
        <begin position="102"/>
        <end position="120"/>
    </location>
</feature>
<proteinExistence type="predicted"/>
<evidence type="ECO:0000256" key="1">
    <source>
        <dbReference type="SAM" id="MobiDB-lite"/>
    </source>
</evidence>